<feature type="transmembrane region" description="Helical" evidence="1">
    <location>
        <begin position="5"/>
        <end position="24"/>
    </location>
</feature>
<dbReference type="VEuPathDB" id="MicrosporidiaDB:Eint_110930"/>
<name>E0S9X1_ENCIT</name>
<proteinExistence type="predicted"/>
<dbReference type="Proteomes" id="UP000002313">
    <property type="component" value="Chromosome XI"/>
</dbReference>
<evidence type="ECO:0000313" key="3">
    <source>
        <dbReference type="Proteomes" id="UP000002313"/>
    </source>
</evidence>
<dbReference type="AlphaFoldDB" id="E0S9X1"/>
<protein>
    <submittedName>
        <fullName evidence="2">Uncharacterized protein</fullName>
    </submittedName>
</protein>
<dbReference type="OrthoDB" id="10318957at2759"/>
<keyword evidence="1" id="KW-0812">Transmembrane</keyword>
<gene>
    <name evidence="2" type="ORF">Eint_110930</name>
</gene>
<reference evidence="2 3" key="2">
    <citation type="journal article" date="2012" name="Proc. Natl. Acad. Sci. U.S.A.">
        <title>Gain and loss of multiple functionally related, horizontally transferred genes in the reduced genomes of two microsporidian parasites.</title>
        <authorList>
            <person name="Pombert J.-F."/>
            <person name="Selman M."/>
            <person name="Burki F."/>
            <person name="Bardell F.T."/>
            <person name="Farinelli L."/>
            <person name="Solter L.F."/>
            <person name="Whitman D.W."/>
            <person name="Weiss L.M."/>
            <person name="Corradi N."/>
            <person name="Keeling P.J."/>
        </authorList>
    </citation>
    <scope>NUCLEOTIDE SEQUENCE [LARGE SCALE GENOMIC DNA]</scope>
    <source>
        <strain evidence="2 3">ATCC 50506</strain>
    </source>
</reference>
<keyword evidence="1" id="KW-0472">Membrane</keyword>
<evidence type="ECO:0000313" key="2">
    <source>
        <dbReference type="EMBL" id="ADM12593.1"/>
    </source>
</evidence>
<organism evidence="2 3">
    <name type="scientific">Encephalitozoon intestinalis (strain ATCC 50506)</name>
    <name type="common">Microsporidian parasite</name>
    <name type="synonym">Septata intestinalis</name>
    <dbReference type="NCBI Taxonomy" id="876142"/>
    <lineage>
        <taxon>Eukaryota</taxon>
        <taxon>Fungi</taxon>
        <taxon>Fungi incertae sedis</taxon>
        <taxon>Microsporidia</taxon>
        <taxon>Unikaryonidae</taxon>
        <taxon>Encephalitozoon</taxon>
    </lineage>
</organism>
<dbReference type="KEGG" id="ein:Eint_110930"/>
<dbReference type="HOGENOM" id="CLU_2073129_0_0_1"/>
<evidence type="ECO:0000256" key="1">
    <source>
        <dbReference type="SAM" id="Phobius"/>
    </source>
</evidence>
<dbReference type="GeneID" id="9699661"/>
<dbReference type="EMBL" id="CP001952">
    <property type="protein sequence ID" value="ADM12593.1"/>
    <property type="molecule type" value="Genomic_DNA"/>
</dbReference>
<dbReference type="RefSeq" id="XP_003073953.1">
    <property type="nucleotide sequence ID" value="XM_003073907.1"/>
</dbReference>
<keyword evidence="1" id="KW-1133">Transmembrane helix</keyword>
<sequence length="118" mass="13655">MKIQWIILSIVTFFFGVFHLPLITSNTEKFLKMDIMALMTATILALQVSEKVNFRLLCSSLYTPCIQTCLESSITERFGTMWKDLKQSLVGKTGCDSRLLQTISFKNKLRFTPIYRNF</sequence>
<keyword evidence="3" id="KW-1185">Reference proteome</keyword>
<reference evidence="2 3" key="1">
    <citation type="journal article" date="2010" name="Nat. Commun.">
        <title>The complete sequence of the smallest known nuclear genome from the microsporidian Encephalitozoon intestinalis.</title>
        <authorList>
            <person name="Corradi N."/>
            <person name="Pombert J.-F."/>
            <person name="Farinelli L."/>
            <person name="Didier E.S."/>
            <person name="Keeling P.J."/>
        </authorList>
    </citation>
    <scope>NUCLEOTIDE SEQUENCE [LARGE SCALE GENOMIC DNA]</scope>
    <source>
        <strain evidence="2 3">ATCC 50506</strain>
    </source>
</reference>
<accession>E0S9X1</accession>